<dbReference type="InterPro" id="IPR003593">
    <property type="entry name" value="AAA+_ATPase"/>
</dbReference>
<dbReference type="EMBL" id="QKZL01000062">
    <property type="protein sequence ID" value="PZX09829.1"/>
    <property type="molecule type" value="Genomic_DNA"/>
</dbReference>
<keyword evidence="5" id="KW-0418">Kinase</keyword>
<dbReference type="Pfam" id="PF06745">
    <property type="entry name" value="ATPase"/>
    <property type="match status" value="2"/>
</dbReference>
<sequence>MPDRDDARLLATGVPGLDTVLKGGLPPRGLYFVGGAPGTGKTTLGLQFLLEGRRLGEETLFISLSQDRRDLERIAKSHDFDLSGIRTEEISAVGFAQAAEDRQTVIETADTELSSAATALQALVVNSGAQRVVIDSLFEVRLLAHDPLSYRRQLLLLRENVARLGATALVLDYIDDTIGDRQLEGLVNGAILLEQEIPGYGASIRRLHVGKVRGQPFVEGYHNLTIRKGGLTVFPRVVPKDATDMLTDEVVVCGIDGLDHMMGGGLALGTTCLVAGHSGTGKSTVCTAYASAAARAGRTAAMFLFEERTAIFRRRSQDLGFDLQEMEEAGSLILRHFDPAEMSPGEFMQIVVETVERNGVQVVAIDSLSGFLGAHPSGTDLIVQLHSLLTYLSRRNVLTFVTLTHNGLLDDGNQSGVDTSYLADSALLLRNEDMGGDLRRTITVVKKRHGDHEQSVRELVIGDRNVDVVPSRTGVPPHLAVV</sequence>
<evidence type="ECO:0000256" key="2">
    <source>
        <dbReference type="ARBA" id="ARBA00022553"/>
    </source>
</evidence>
<dbReference type="PANTHER" id="PTHR42926:SF1">
    <property type="entry name" value="CIRCADIAN CLOCK OSCILLATOR PROTEIN KAIC 1"/>
    <property type="match status" value="1"/>
</dbReference>
<dbReference type="PANTHER" id="PTHR42926">
    <property type="match status" value="1"/>
</dbReference>
<dbReference type="RefSeq" id="WP_111539287.1">
    <property type="nucleotide sequence ID" value="NZ_QKZL01000062.1"/>
</dbReference>
<dbReference type="SUPFAM" id="SSF52540">
    <property type="entry name" value="P-loop containing nucleoside triphosphate hydrolases"/>
    <property type="match status" value="2"/>
</dbReference>
<dbReference type="InterPro" id="IPR030665">
    <property type="entry name" value="KaiC"/>
</dbReference>
<accession>A0A2W7PKL0</accession>
<protein>
    <recommendedName>
        <fullName evidence="1">non-specific serine/threonine protein kinase</fullName>
        <ecNumber evidence="1">2.7.11.1</ecNumber>
    </recommendedName>
</protein>
<dbReference type="PROSITE" id="PS51146">
    <property type="entry name" value="KAIC"/>
    <property type="match status" value="2"/>
</dbReference>
<dbReference type="GO" id="GO:0005524">
    <property type="term" value="F:ATP binding"/>
    <property type="evidence" value="ECO:0007669"/>
    <property type="project" value="InterPro"/>
</dbReference>
<evidence type="ECO:0000256" key="5">
    <source>
        <dbReference type="ARBA" id="ARBA00022777"/>
    </source>
</evidence>
<keyword evidence="4" id="KW-0677">Repeat</keyword>
<gene>
    <name evidence="8" type="ORF">LX81_04370</name>
</gene>
<dbReference type="Proteomes" id="UP000248916">
    <property type="component" value="Unassembled WGS sequence"/>
</dbReference>
<name>A0A2W7PKL0_9RHOB</name>
<dbReference type="AlphaFoldDB" id="A0A2W7PKL0"/>
<feature type="domain" description="KaiC" evidence="7">
    <location>
        <begin position="8"/>
        <end position="247"/>
    </location>
</feature>
<keyword evidence="6" id="KW-0378">Hydrolase</keyword>
<evidence type="ECO:0000259" key="7">
    <source>
        <dbReference type="PROSITE" id="PS51146"/>
    </source>
</evidence>
<dbReference type="InterPro" id="IPR027417">
    <property type="entry name" value="P-loop_NTPase"/>
</dbReference>
<keyword evidence="2" id="KW-0597">Phosphoprotein</keyword>
<dbReference type="InterPro" id="IPR014774">
    <property type="entry name" value="KaiC-like_dom"/>
</dbReference>
<evidence type="ECO:0000256" key="3">
    <source>
        <dbReference type="ARBA" id="ARBA00022679"/>
    </source>
</evidence>
<keyword evidence="3" id="KW-0808">Transferase</keyword>
<dbReference type="GO" id="GO:0016787">
    <property type="term" value="F:hydrolase activity"/>
    <property type="evidence" value="ECO:0007669"/>
    <property type="project" value="UniProtKB-KW"/>
</dbReference>
<dbReference type="SMART" id="SM00382">
    <property type="entry name" value="AAA"/>
    <property type="match status" value="2"/>
</dbReference>
<evidence type="ECO:0000256" key="1">
    <source>
        <dbReference type="ARBA" id="ARBA00012513"/>
    </source>
</evidence>
<evidence type="ECO:0000256" key="4">
    <source>
        <dbReference type="ARBA" id="ARBA00022737"/>
    </source>
</evidence>
<dbReference type="GO" id="GO:0004674">
    <property type="term" value="F:protein serine/threonine kinase activity"/>
    <property type="evidence" value="ECO:0007669"/>
    <property type="project" value="UniProtKB-EC"/>
</dbReference>
<proteinExistence type="predicted"/>
<dbReference type="PIRSF" id="PIRSF039117">
    <property type="entry name" value="KaiC"/>
    <property type="match status" value="1"/>
</dbReference>
<organism evidence="8 9">
    <name type="scientific">Palleronia aestuarii</name>
    <dbReference type="NCBI Taxonomy" id="568105"/>
    <lineage>
        <taxon>Bacteria</taxon>
        <taxon>Pseudomonadati</taxon>
        <taxon>Pseudomonadota</taxon>
        <taxon>Alphaproteobacteria</taxon>
        <taxon>Rhodobacterales</taxon>
        <taxon>Roseobacteraceae</taxon>
        <taxon>Palleronia</taxon>
    </lineage>
</organism>
<evidence type="ECO:0000313" key="8">
    <source>
        <dbReference type="EMBL" id="PZX09829.1"/>
    </source>
</evidence>
<dbReference type="Gene3D" id="3.40.50.300">
    <property type="entry name" value="P-loop containing nucleotide triphosphate hydrolases"/>
    <property type="match status" value="2"/>
</dbReference>
<reference evidence="8 9" key="1">
    <citation type="submission" date="2018-06" db="EMBL/GenBank/DDBJ databases">
        <title>Genomic Encyclopedia of Archaeal and Bacterial Type Strains, Phase II (KMG-II): from individual species to whole genera.</title>
        <authorList>
            <person name="Goeker M."/>
        </authorList>
    </citation>
    <scope>NUCLEOTIDE SEQUENCE [LARGE SCALE GENOMIC DNA]</scope>
    <source>
        <strain evidence="8 9">DSM 22009</strain>
    </source>
</reference>
<comment type="caution">
    <text evidence="8">The sequence shown here is derived from an EMBL/GenBank/DDBJ whole genome shotgun (WGS) entry which is preliminary data.</text>
</comment>
<dbReference type="EC" id="2.7.11.1" evidence="1"/>
<keyword evidence="9" id="KW-1185">Reference proteome</keyword>
<evidence type="ECO:0000256" key="6">
    <source>
        <dbReference type="ARBA" id="ARBA00022801"/>
    </source>
</evidence>
<dbReference type="InterPro" id="IPR051347">
    <property type="entry name" value="Circadian_clock_KaiC-rel"/>
</dbReference>
<evidence type="ECO:0000313" key="9">
    <source>
        <dbReference type="Proteomes" id="UP000248916"/>
    </source>
</evidence>
<dbReference type="OrthoDB" id="9787927at2"/>
<dbReference type="InterPro" id="IPR010624">
    <property type="entry name" value="KaiC_dom"/>
</dbReference>
<feature type="domain" description="KaiC" evidence="7">
    <location>
        <begin position="249"/>
        <end position="482"/>
    </location>
</feature>